<gene>
    <name evidence="1" type="ORF">AGERDE_LOCUS2403</name>
</gene>
<evidence type="ECO:0000313" key="1">
    <source>
        <dbReference type="EMBL" id="CAG8464064.1"/>
    </source>
</evidence>
<name>A0A9N8Z131_9GLOM</name>
<dbReference type="AlphaFoldDB" id="A0A9N8Z131"/>
<keyword evidence="2" id="KW-1185">Reference proteome</keyword>
<sequence length="198" mass="23043">MCKRARLPNSFVVGVEINVNSYQKEPKIFPIPFENTCLKEAWLSDLDNSYTSDTIFYLDGMTMEINSSFESALHFCVETCSLIGFEFEFEITIEDIDPLYKITDRFLIDALQKKIKEYIAAALTPEKAAETLFETVHCWPELKEEVMKYVVENFNDVFKSSGYQKFCKNPDDCPLFHELNTEIFCLISWNLNLFIIES</sequence>
<proteinExistence type="predicted"/>
<protein>
    <submittedName>
        <fullName evidence="1">37_t:CDS:1</fullName>
    </submittedName>
</protein>
<dbReference type="Proteomes" id="UP000789831">
    <property type="component" value="Unassembled WGS sequence"/>
</dbReference>
<reference evidence="1" key="1">
    <citation type="submission" date="2021-06" db="EMBL/GenBank/DDBJ databases">
        <authorList>
            <person name="Kallberg Y."/>
            <person name="Tangrot J."/>
            <person name="Rosling A."/>
        </authorList>
    </citation>
    <scope>NUCLEOTIDE SEQUENCE</scope>
    <source>
        <strain evidence="1">MT106</strain>
    </source>
</reference>
<dbReference type="OrthoDB" id="6359816at2759"/>
<organism evidence="1 2">
    <name type="scientific">Ambispora gerdemannii</name>
    <dbReference type="NCBI Taxonomy" id="144530"/>
    <lineage>
        <taxon>Eukaryota</taxon>
        <taxon>Fungi</taxon>
        <taxon>Fungi incertae sedis</taxon>
        <taxon>Mucoromycota</taxon>
        <taxon>Glomeromycotina</taxon>
        <taxon>Glomeromycetes</taxon>
        <taxon>Archaeosporales</taxon>
        <taxon>Ambisporaceae</taxon>
        <taxon>Ambispora</taxon>
    </lineage>
</organism>
<dbReference type="InterPro" id="IPR011333">
    <property type="entry name" value="SKP1/BTB/POZ_sf"/>
</dbReference>
<accession>A0A9N8Z131</accession>
<comment type="caution">
    <text evidence="1">The sequence shown here is derived from an EMBL/GenBank/DDBJ whole genome shotgun (WGS) entry which is preliminary data.</text>
</comment>
<dbReference type="Gene3D" id="3.30.710.10">
    <property type="entry name" value="Potassium Channel Kv1.1, Chain A"/>
    <property type="match status" value="1"/>
</dbReference>
<dbReference type="EMBL" id="CAJVPL010000199">
    <property type="protein sequence ID" value="CAG8464064.1"/>
    <property type="molecule type" value="Genomic_DNA"/>
</dbReference>
<evidence type="ECO:0000313" key="2">
    <source>
        <dbReference type="Proteomes" id="UP000789831"/>
    </source>
</evidence>